<dbReference type="GO" id="GO:0005524">
    <property type="term" value="F:ATP binding"/>
    <property type="evidence" value="ECO:0007669"/>
    <property type="project" value="UniProtKB-KW"/>
</dbReference>
<accession>A0A2N8KY06</accession>
<sequence>MSDTPASPSSSALSAHTTLSHERPALRAQLLAQRSAWLATPTAHAASAALGLQLRELLRQLAPQCLGVYWPLDGEFNPGPHLLNLAAMLETEAAADEDDDEAFDDDGPAEPLQFALPFAYKSPRRMDYRRWDGPLDGPAPALLDECGIPSSKGAVVVPDVVLVPCVGFTREGYRLGYGGGYYDRWLAAHPGVTSIGLAWSLGEASFAVEPHDQALTLVLTEREVISP</sequence>
<dbReference type="AlphaFoldDB" id="A0A2N8KY06"/>
<reference evidence="5 6" key="1">
    <citation type="submission" date="2018-01" db="EMBL/GenBank/DDBJ databases">
        <title>Draft genome sequence of Paucibacter aquatile CR182 isolated from freshwater of the Nakdong River.</title>
        <authorList>
            <person name="Choi A."/>
            <person name="Chung E.J."/>
        </authorList>
    </citation>
    <scope>NUCLEOTIDE SEQUENCE [LARGE SCALE GENOMIC DNA]</scope>
    <source>
        <strain evidence="5 6">CR182</strain>
    </source>
</reference>
<dbReference type="PIRSF" id="PIRSF006806">
    <property type="entry name" value="FTHF_cligase"/>
    <property type="match status" value="1"/>
</dbReference>
<evidence type="ECO:0008006" key="7">
    <source>
        <dbReference type="Google" id="ProtNLM"/>
    </source>
</evidence>
<gene>
    <name evidence="5" type="ORF">C1O66_12950</name>
</gene>
<feature type="binding site" evidence="4">
    <location>
        <begin position="174"/>
        <end position="182"/>
    </location>
    <ligand>
        <name>ATP</name>
        <dbReference type="ChEBI" id="CHEBI:30616"/>
    </ligand>
</feature>
<dbReference type="Gene3D" id="3.40.50.10420">
    <property type="entry name" value="NagB/RpiA/CoA transferase-like"/>
    <property type="match status" value="1"/>
</dbReference>
<dbReference type="GO" id="GO:0030272">
    <property type="term" value="F:5-formyltetrahydrofolate cyclo-ligase activity"/>
    <property type="evidence" value="ECO:0007669"/>
    <property type="project" value="TreeGrafter"/>
</dbReference>
<dbReference type="EMBL" id="POSP01000003">
    <property type="protein sequence ID" value="PND38343.1"/>
    <property type="molecule type" value="Genomic_DNA"/>
</dbReference>
<dbReference type="Proteomes" id="UP000235916">
    <property type="component" value="Unassembled WGS sequence"/>
</dbReference>
<dbReference type="GO" id="GO:0009396">
    <property type="term" value="P:folic acid-containing compound biosynthetic process"/>
    <property type="evidence" value="ECO:0007669"/>
    <property type="project" value="TreeGrafter"/>
</dbReference>
<name>A0A2N8KY06_9BURK</name>
<evidence type="ECO:0000313" key="6">
    <source>
        <dbReference type="Proteomes" id="UP000235916"/>
    </source>
</evidence>
<proteinExistence type="inferred from homology"/>
<evidence type="ECO:0000256" key="3">
    <source>
        <dbReference type="ARBA" id="ARBA00022840"/>
    </source>
</evidence>
<dbReference type="InterPro" id="IPR002698">
    <property type="entry name" value="FTHF_cligase"/>
</dbReference>
<dbReference type="Pfam" id="PF01812">
    <property type="entry name" value="5-FTHF_cyc-lig"/>
    <property type="match status" value="1"/>
</dbReference>
<comment type="similarity">
    <text evidence="1">Belongs to the 5-formyltetrahydrofolate cyclo-ligase family.</text>
</comment>
<dbReference type="InterPro" id="IPR024185">
    <property type="entry name" value="FTHF_cligase-like_sf"/>
</dbReference>
<dbReference type="RefSeq" id="WP_102768262.1">
    <property type="nucleotide sequence ID" value="NZ_POSP01000003.1"/>
</dbReference>
<dbReference type="PANTHER" id="PTHR23407:SF1">
    <property type="entry name" value="5-FORMYLTETRAHYDROFOLATE CYCLO-LIGASE"/>
    <property type="match status" value="1"/>
</dbReference>
<dbReference type="InterPro" id="IPR037171">
    <property type="entry name" value="NagB/RpiA_transferase-like"/>
</dbReference>
<dbReference type="OrthoDB" id="9801938at2"/>
<evidence type="ECO:0000256" key="4">
    <source>
        <dbReference type="PIRSR" id="PIRSR006806-1"/>
    </source>
</evidence>
<evidence type="ECO:0000313" key="5">
    <source>
        <dbReference type="EMBL" id="PND38343.1"/>
    </source>
</evidence>
<keyword evidence="2 4" id="KW-0547">Nucleotide-binding</keyword>
<comment type="caution">
    <text evidence="5">The sequence shown here is derived from an EMBL/GenBank/DDBJ whole genome shotgun (WGS) entry which is preliminary data.</text>
</comment>
<organism evidence="5 6">
    <name type="scientific">Kinneretia aquatilis</name>
    <dbReference type="NCBI Taxonomy" id="2070761"/>
    <lineage>
        <taxon>Bacteria</taxon>
        <taxon>Pseudomonadati</taxon>
        <taxon>Pseudomonadota</taxon>
        <taxon>Betaproteobacteria</taxon>
        <taxon>Burkholderiales</taxon>
        <taxon>Sphaerotilaceae</taxon>
        <taxon>Roseateles</taxon>
    </lineage>
</organism>
<evidence type="ECO:0000256" key="2">
    <source>
        <dbReference type="ARBA" id="ARBA00022741"/>
    </source>
</evidence>
<dbReference type="GO" id="GO:0035999">
    <property type="term" value="P:tetrahydrofolate interconversion"/>
    <property type="evidence" value="ECO:0007669"/>
    <property type="project" value="TreeGrafter"/>
</dbReference>
<dbReference type="PANTHER" id="PTHR23407">
    <property type="entry name" value="ATPASE INHIBITOR/5-FORMYLTETRAHYDROFOLATE CYCLO-LIGASE"/>
    <property type="match status" value="1"/>
</dbReference>
<protein>
    <recommendedName>
        <fullName evidence="7">5-formyltetrahydrofolate cyclo-ligase</fullName>
    </recommendedName>
</protein>
<keyword evidence="3 4" id="KW-0067">ATP-binding</keyword>
<dbReference type="SUPFAM" id="SSF100950">
    <property type="entry name" value="NagB/RpiA/CoA transferase-like"/>
    <property type="match status" value="1"/>
</dbReference>
<keyword evidence="6" id="KW-1185">Reference proteome</keyword>
<evidence type="ECO:0000256" key="1">
    <source>
        <dbReference type="ARBA" id="ARBA00010638"/>
    </source>
</evidence>